<dbReference type="RefSeq" id="WP_146663721.1">
    <property type="nucleotide sequence ID" value="NZ_CP019791.1"/>
</dbReference>
<dbReference type="PIRSF" id="PIRSF003095">
    <property type="entry name" value="Trigger_factor"/>
    <property type="match status" value="1"/>
</dbReference>
<name>A0A1U9NQK2_9BACT</name>
<feature type="compositionally biased region" description="Basic residues" evidence="10">
    <location>
        <begin position="453"/>
        <end position="466"/>
    </location>
</feature>
<sequence length="475" mass="54401">MAEEKEGTQVENVVKVEDAGPCKKRIAVEIPEEKIQNALEEQYSDLRKEAVIPGFRKGRAPRRLIEKRFGSDVSQQVKVQLLAEASEEAIKDQDLNILGDPDIDPDDIELPDAGPMNFDFEVEVRPEFDLPELEGIEVEKQKVEVTEESVDEELMEMRKRAGVWEPKEDGVVEDGNQVIADVVLSVEGEEEPERKDNVEIYAREKAMVAGVSVEKLNELLAGAKEGDVKKTTVEVPKTYFSERFRGKKVDLEITVKDVKKQVPAEIDDEFLGRFGVEDEEELKERIMEAREQQAEQQQRQQMGDQIYQYLLKNTDFEMPESIVADQATRILQRQYSNMLMQGTPKEQMEQQMQELRASSEEQAKEQMKLFFIMDKIADKLDVDVSGEELNGHIAQAAMYRGRRPEKMREEMLRDGSLAQFSLQVRESKCIEQLLEKAEIKEVEGEKKAETKKTAKKKTAKKKKAAPKKSENKDEE</sequence>
<dbReference type="OrthoDB" id="9767721at2"/>
<dbReference type="InterPro" id="IPR027304">
    <property type="entry name" value="Trigger_fact/SurA_dom_sf"/>
</dbReference>
<evidence type="ECO:0000256" key="7">
    <source>
        <dbReference type="ARBA" id="ARBA00023235"/>
    </source>
</evidence>
<dbReference type="PANTHER" id="PTHR30560">
    <property type="entry name" value="TRIGGER FACTOR CHAPERONE AND PEPTIDYL-PROLYL CIS/TRANS ISOMERASE"/>
    <property type="match status" value="1"/>
</dbReference>
<evidence type="ECO:0000256" key="10">
    <source>
        <dbReference type="SAM" id="MobiDB-lite"/>
    </source>
</evidence>
<keyword evidence="14" id="KW-1185">Reference proteome</keyword>
<evidence type="ECO:0000313" key="14">
    <source>
        <dbReference type="Proteomes" id="UP000189674"/>
    </source>
</evidence>
<evidence type="ECO:0000259" key="11">
    <source>
        <dbReference type="Pfam" id="PF05697"/>
    </source>
</evidence>
<dbReference type="SUPFAM" id="SSF109998">
    <property type="entry name" value="Triger factor/SurA peptide-binding domain-like"/>
    <property type="match status" value="1"/>
</dbReference>
<evidence type="ECO:0000256" key="2">
    <source>
        <dbReference type="ARBA" id="ARBA00005464"/>
    </source>
</evidence>
<feature type="domain" description="Trigger factor C-terminal" evidence="12">
    <location>
        <begin position="280"/>
        <end position="435"/>
    </location>
</feature>
<dbReference type="HAMAP" id="MF_00303">
    <property type="entry name" value="Trigger_factor_Tig"/>
    <property type="match status" value="1"/>
</dbReference>
<evidence type="ECO:0000256" key="5">
    <source>
        <dbReference type="ARBA" id="ARBA00023110"/>
    </source>
</evidence>
<keyword evidence="5 9" id="KW-0697">Rotamase</keyword>
<comment type="catalytic activity">
    <reaction evidence="1 9">
        <text>[protein]-peptidylproline (omega=180) = [protein]-peptidylproline (omega=0)</text>
        <dbReference type="Rhea" id="RHEA:16237"/>
        <dbReference type="Rhea" id="RHEA-COMP:10747"/>
        <dbReference type="Rhea" id="RHEA-COMP:10748"/>
        <dbReference type="ChEBI" id="CHEBI:83833"/>
        <dbReference type="ChEBI" id="CHEBI:83834"/>
        <dbReference type="EC" id="5.2.1.8"/>
    </reaction>
</comment>
<reference evidence="14" key="1">
    <citation type="submission" date="2017-02" db="EMBL/GenBank/DDBJ databases">
        <title>Comparative genomics and description of representatives of a novel lineage of planctomycetes thriving in anoxic sediments.</title>
        <authorList>
            <person name="Spring S."/>
            <person name="Bunk B."/>
            <person name="Sproer C."/>
        </authorList>
    </citation>
    <scope>NUCLEOTIDE SEQUENCE [LARGE SCALE GENOMIC DNA]</scope>
    <source>
        <strain evidence="14">ST-NAGAB-D1</strain>
    </source>
</reference>
<protein>
    <recommendedName>
        <fullName evidence="4 9">Trigger factor</fullName>
        <shortName evidence="9">TF</shortName>
        <ecNumber evidence="3 9">5.2.1.8</ecNumber>
    </recommendedName>
    <alternativeName>
        <fullName evidence="8 9">PPIase</fullName>
    </alternativeName>
</protein>
<dbReference type="EC" id="5.2.1.8" evidence="3 9"/>
<comment type="function">
    <text evidence="9">Involved in protein export. Acts as a chaperone by maintaining the newly synthesized protein in an open conformation. Functions as a peptidyl-prolyl cis-trans isomerase.</text>
</comment>
<dbReference type="Gene3D" id="3.30.70.1050">
    <property type="entry name" value="Trigger factor ribosome-binding domain"/>
    <property type="match status" value="1"/>
</dbReference>
<dbReference type="SUPFAM" id="SSF102735">
    <property type="entry name" value="Trigger factor ribosome-binding domain"/>
    <property type="match status" value="1"/>
</dbReference>
<feature type="compositionally biased region" description="Acidic residues" evidence="10">
    <location>
        <begin position="101"/>
        <end position="110"/>
    </location>
</feature>
<dbReference type="KEGG" id="alus:STSP2_03309"/>
<dbReference type="GO" id="GO:0043335">
    <property type="term" value="P:protein unfolding"/>
    <property type="evidence" value="ECO:0007669"/>
    <property type="project" value="TreeGrafter"/>
</dbReference>
<evidence type="ECO:0000256" key="9">
    <source>
        <dbReference type="HAMAP-Rule" id="MF_00303"/>
    </source>
</evidence>
<dbReference type="EMBL" id="CP019791">
    <property type="protein sequence ID" value="AQT70105.1"/>
    <property type="molecule type" value="Genomic_DNA"/>
</dbReference>
<organism evidence="13 14">
    <name type="scientific">Anaerohalosphaera lusitana</name>
    <dbReference type="NCBI Taxonomy" id="1936003"/>
    <lineage>
        <taxon>Bacteria</taxon>
        <taxon>Pseudomonadati</taxon>
        <taxon>Planctomycetota</taxon>
        <taxon>Phycisphaerae</taxon>
        <taxon>Sedimentisphaerales</taxon>
        <taxon>Anaerohalosphaeraceae</taxon>
        <taxon>Anaerohalosphaera</taxon>
    </lineage>
</organism>
<evidence type="ECO:0000256" key="8">
    <source>
        <dbReference type="ARBA" id="ARBA00029986"/>
    </source>
</evidence>
<dbReference type="InterPro" id="IPR036611">
    <property type="entry name" value="Trigger_fac_ribosome-bd_sf"/>
</dbReference>
<comment type="similarity">
    <text evidence="2 9">Belongs to the FKBP-type PPIase family. Tig subfamily.</text>
</comment>
<gene>
    <name evidence="9 13" type="primary">tig</name>
    <name evidence="13" type="ORF">STSP2_03309</name>
</gene>
<dbReference type="InterPro" id="IPR046357">
    <property type="entry name" value="PPIase_dom_sf"/>
</dbReference>
<feature type="compositionally biased region" description="Basic and acidic residues" evidence="10">
    <location>
        <begin position="440"/>
        <end position="452"/>
    </location>
</feature>
<dbReference type="GO" id="GO:0044183">
    <property type="term" value="F:protein folding chaperone"/>
    <property type="evidence" value="ECO:0007669"/>
    <property type="project" value="TreeGrafter"/>
</dbReference>
<dbReference type="AlphaFoldDB" id="A0A1U9NQK2"/>
<dbReference type="InterPro" id="IPR008881">
    <property type="entry name" value="Trigger_fac_ribosome-bd_bac"/>
</dbReference>
<keyword evidence="7 9" id="KW-0413">Isomerase</keyword>
<dbReference type="Pfam" id="PF05697">
    <property type="entry name" value="Trigger_N"/>
    <property type="match status" value="1"/>
</dbReference>
<dbReference type="SUPFAM" id="SSF54534">
    <property type="entry name" value="FKBP-like"/>
    <property type="match status" value="1"/>
</dbReference>
<evidence type="ECO:0000256" key="4">
    <source>
        <dbReference type="ARBA" id="ARBA00016902"/>
    </source>
</evidence>
<dbReference type="GO" id="GO:0005737">
    <property type="term" value="C:cytoplasm"/>
    <property type="evidence" value="ECO:0007669"/>
    <property type="project" value="UniProtKB-SubCell"/>
</dbReference>
<keyword evidence="9" id="KW-0132">Cell division</keyword>
<dbReference type="GO" id="GO:0003755">
    <property type="term" value="F:peptidyl-prolyl cis-trans isomerase activity"/>
    <property type="evidence" value="ECO:0007669"/>
    <property type="project" value="UniProtKB-UniRule"/>
</dbReference>
<comment type="domain">
    <text evidence="9">Consists of 3 domains; the N-terminus binds the ribosome, the middle domain has PPIase activity, while the C-terminus has intrinsic chaperone activity on its own.</text>
</comment>
<dbReference type="NCBIfam" id="TIGR00115">
    <property type="entry name" value="tig"/>
    <property type="match status" value="1"/>
</dbReference>
<dbReference type="GO" id="GO:0051083">
    <property type="term" value="P:'de novo' cotranslational protein folding"/>
    <property type="evidence" value="ECO:0007669"/>
    <property type="project" value="TreeGrafter"/>
</dbReference>
<dbReference type="InterPro" id="IPR008880">
    <property type="entry name" value="Trigger_fac_C"/>
</dbReference>
<comment type="subcellular location">
    <subcellularLocation>
        <location evidence="9">Cytoplasm</location>
    </subcellularLocation>
    <text evidence="9">About half TF is bound to the ribosome near the polypeptide exit tunnel while the other half is free in the cytoplasm.</text>
</comment>
<dbReference type="GO" id="GO:0051301">
    <property type="term" value="P:cell division"/>
    <property type="evidence" value="ECO:0007669"/>
    <property type="project" value="UniProtKB-KW"/>
</dbReference>
<evidence type="ECO:0000256" key="6">
    <source>
        <dbReference type="ARBA" id="ARBA00023186"/>
    </source>
</evidence>
<evidence type="ECO:0000256" key="3">
    <source>
        <dbReference type="ARBA" id="ARBA00013194"/>
    </source>
</evidence>
<proteinExistence type="inferred from homology"/>
<feature type="region of interest" description="Disordered" evidence="10">
    <location>
        <begin position="95"/>
        <end position="115"/>
    </location>
</feature>
<evidence type="ECO:0000256" key="1">
    <source>
        <dbReference type="ARBA" id="ARBA00000971"/>
    </source>
</evidence>
<dbReference type="Pfam" id="PF05698">
    <property type="entry name" value="Trigger_C"/>
    <property type="match status" value="1"/>
</dbReference>
<dbReference type="InterPro" id="IPR037041">
    <property type="entry name" value="Trigger_fac_C_sf"/>
</dbReference>
<keyword evidence="9" id="KW-0963">Cytoplasm</keyword>
<feature type="region of interest" description="Disordered" evidence="10">
    <location>
        <begin position="440"/>
        <end position="475"/>
    </location>
</feature>
<evidence type="ECO:0000259" key="12">
    <source>
        <dbReference type="Pfam" id="PF05698"/>
    </source>
</evidence>
<dbReference type="Proteomes" id="UP000189674">
    <property type="component" value="Chromosome"/>
</dbReference>
<dbReference type="GO" id="GO:0015031">
    <property type="term" value="P:protein transport"/>
    <property type="evidence" value="ECO:0007669"/>
    <property type="project" value="UniProtKB-UniRule"/>
</dbReference>
<dbReference type="GO" id="GO:0043022">
    <property type="term" value="F:ribosome binding"/>
    <property type="evidence" value="ECO:0007669"/>
    <property type="project" value="TreeGrafter"/>
</dbReference>
<dbReference type="InterPro" id="IPR005215">
    <property type="entry name" value="Trig_fac"/>
</dbReference>
<dbReference type="Gene3D" id="3.10.50.40">
    <property type="match status" value="1"/>
</dbReference>
<evidence type="ECO:0000313" key="13">
    <source>
        <dbReference type="EMBL" id="AQT70105.1"/>
    </source>
</evidence>
<dbReference type="Gene3D" id="1.10.3120.10">
    <property type="entry name" value="Trigger factor, C-terminal domain"/>
    <property type="match status" value="1"/>
</dbReference>
<dbReference type="STRING" id="1936003.STSP2_03309"/>
<keyword evidence="9" id="KW-0131">Cell cycle</keyword>
<feature type="domain" description="Trigger factor ribosome-binding bacterial" evidence="11">
    <location>
        <begin position="14"/>
        <end position="156"/>
    </location>
</feature>
<dbReference type="PANTHER" id="PTHR30560:SF3">
    <property type="entry name" value="TRIGGER FACTOR-LIKE PROTEIN TIG, CHLOROPLASTIC"/>
    <property type="match status" value="1"/>
</dbReference>
<accession>A0A1U9NQK2</accession>
<keyword evidence="6 9" id="KW-0143">Chaperone</keyword>